<dbReference type="Proteomes" id="UP000054387">
    <property type="component" value="Unassembled WGS sequence"/>
</dbReference>
<dbReference type="EMBL" id="LOPU01000017">
    <property type="protein sequence ID" value="KTG10601.1"/>
    <property type="molecule type" value="Genomic_DNA"/>
</dbReference>
<dbReference type="AlphaFoldDB" id="A0A0W1RDA2"/>
<evidence type="ECO:0000313" key="2">
    <source>
        <dbReference type="Proteomes" id="UP000054387"/>
    </source>
</evidence>
<name>A0A0W1RDA2_9EURY</name>
<evidence type="ECO:0000313" key="1">
    <source>
        <dbReference type="EMBL" id="KTG10601.1"/>
    </source>
</evidence>
<dbReference type="OrthoDB" id="248293at2157"/>
<keyword evidence="2" id="KW-1185">Reference proteome</keyword>
<sequence length="59" mass="6876">MSIAVRRDREQSRKCIEITELAAEDVPACIDRQRERGVELYLERRGTRTFLVSAPAEKR</sequence>
<accession>A0A0W1RDA2</accession>
<dbReference type="STRING" id="1514971.AUR64_08000"/>
<proteinExistence type="predicted"/>
<gene>
    <name evidence="1" type="ORF">AUR64_08000</name>
</gene>
<organism evidence="1 2">
    <name type="scientific">Haloprofundus marisrubri</name>
    <dbReference type="NCBI Taxonomy" id="1514971"/>
    <lineage>
        <taxon>Archaea</taxon>
        <taxon>Methanobacteriati</taxon>
        <taxon>Methanobacteriota</taxon>
        <taxon>Stenosarchaea group</taxon>
        <taxon>Halobacteria</taxon>
        <taxon>Halobacteriales</taxon>
        <taxon>Haloferacaceae</taxon>
        <taxon>Haloprofundus</taxon>
    </lineage>
</organism>
<protein>
    <recommendedName>
        <fullName evidence="3">Acetyltransferase</fullName>
    </recommendedName>
</protein>
<dbReference type="RefSeq" id="WP_058580925.1">
    <property type="nucleotide sequence ID" value="NZ_LOPU01000017.1"/>
</dbReference>
<reference evidence="1 2" key="1">
    <citation type="submission" date="2015-12" db="EMBL/GenBank/DDBJ databases">
        <title>Haloprofundus marisrubri gen. nov., sp. nov., an extremely halophilic archaeon isolated from the Discovery deep brine-seawater interface in the Red Sea.</title>
        <authorList>
            <person name="Zhang G."/>
            <person name="Stingl U."/>
            <person name="Rashid M."/>
        </authorList>
    </citation>
    <scope>NUCLEOTIDE SEQUENCE [LARGE SCALE GENOMIC DNA]</scope>
    <source>
        <strain evidence="1 2">SB9</strain>
    </source>
</reference>
<comment type="caution">
    <text evidence="1">The sequence shown here is derived from an EMBL/GenBank/DDBJ whole genome shotgun (WGS) entry which is preliminary data.</text>
</comment>
<evidence type="ECO:0008006" key="3">
    <source>
        <dbReference type="Google" id="ProtNLM"/>
    </source>
</evidence>